<proteinExistence type="predicted"/>
<reference evidence="11 12" key="1">
    <citation type="journal article" date="2005" name="Nature">
        <title>The map-based sequence of the rice genome.</title>
        <authorList>
            <consortium name="International rice genome sequencing project (IRGSP)"/>
            <person name="Matsumoto T."/>
            <person name="Wu J."/>
            <person name="Kanamori H."/>
            <person name="Katayose Y."/>
            <person name="Fujisawa M."/>
            <person name="Namiki N."/>
            <person name="Mizuno H."/>
            <person name="Yamamoto K."/>
            <person name="Antonio B.A."/>
            <person name="Baba T."/>
            <person name="Sakata K."/>
            <person name="Nagamura Y."/>
            <person name="Aoki H."/>
            <person name="Arikawa K."/>
            <person name="Arita K."/>
            <person name="Bito T."/>
            <person name="Chiden Y."/>
            <person name="Fujitsuka N."/>
            <person name="Fukunaka R."/>
            <person name="Hamada M."/>
            <person name="Harada C."/>
            <person name="Hayashi A."/>
            <person name="Hijishita S."/>
            <person name="Honda M."/>
            <person name="Hosokawa S."/>
            <person name="Ichikawa Y."/>
            <person name="Idonuma A."/>
            <person name="Iijima M."/>
            <person name="Ikeda M."/>
            <person name="Ikeno M."/>
            <person name="Ito K."/>
            <person name="Ito S."/>
            <person name="Ito T."/>
            <person name="Ito Y."/>
            <person name="Ito Y."/>
            <person name="Iwabuchi A."/>
            <person name="Kamiya K."/>
            <person name="Karasawa W."/>
            <person name="Kurita K."/>
            <person name="Katagiri S."/>
            <person name="Kikuta A."/>
            <person name="Kobayashi H."/>
            <person name="Kobayashi N."/>
            <person name="Machita K."/>
            <person name="Maehara T."/>
            <person name="Masukawa M."/>
            <person name="Mizubayashi T."/>
            <person name="Mukai Y."/>
            <person name="Nagasaki H."/>
            <person name="Nagata Y."/>
            <person name="Naito S."/>
            <person name="Nakashima M."/>
            <person name="Nakama Y."/>
            <person name="Nakamichi Y."/>
            <person name="Nakamura M."/>
            <person name="Meguro A."/>
            <person name="Negishi M."/>
            <person name="Ohta I."/>
            <person name="Ohta T."/>
            <person name="Okamoto M."/>
            <person name="Ono N."/>
            <person name="Saji S."/>
            <person name="Sakaguchi M."/>
            <person name="Sakai K."/>
            <person name="Shibata M."/>
            <person name="Shimokawa T."/>
            <person name="Song J."/>
            <person name="Takazaki Y."/>
            <person name="Terasawa K."/>
            <person name="Tsugane M."/>
            <person name="Tsuji K."/>
            <person name="Ueda S."/>
            <person name="Waki K."/>
            <person name="Yamagata H."/>
            <person name="Yamamoto M."/>
            <person name="Yamamoto S."/>
            <person name="Yamane H."/>
            <person name="Yoshiki S."/>
            <person name="Yoshihara R."/>
            <person name="Yukawa K."/>
            <person name="Zhong H."/>
            <person name="Yano M."/>
            <person name="Yuan Q."/>
            <person name="Ouyang S."/>
            <person name="Liu J."/>
            <person name="Jones K.M."/>
            <person name="Gansberger K."/>
            <person name="Moffat K."/>
            <person name="Hill J."/>
            <person name="Bera J."/>
            <person name="Fadrosh D."/>
            <person name="Jin S."/>
            <person name="Johri S."/>
            <person name="Kim M."/>
            <person name="Overton L."/>
            <person name="Reardon M."/>
            <person name="Tsitrin T."/>
            <person name="Vuong H."/>
            <person name="Weaver B."/>
            <person name="Ciecko A."/>
            <person name="Tallon L."/>
            <person name="Jackson J."/>
            <person name="Pai G."/>
            <person name="Aken S.V."/>
            <person name="Utterback T."/>
            <person name="Reidmuller S."/>
            <person name="Feldblyum T."/>
            <person name="Hsiao J."/>
            <person name="Zismann V."/>
            <person name="Iobst S."/>
            <person name="de Vazeille A.R."/>
            <person name="Buell C.R."/>
            <person name="Ying K."/>
            <person name="Li Y."/>
            <person name="Lu T."/>
            <person name="Huang Y."/>
            <person name="Zhao Q."/>
            <person name="Feng Q."/>
            <person name="Zhang L."/>
            <person name="Zhu J."/>
            <person name="Weng Q."/>
            <person name="Mu J."/>
            <person name="Lu Y."/>
            <person name="Fan D."/>
            <person name="Liu Y."/>
            <person name="Guan J."/>
            <person name="Zhang Y."/>
            <person name="Yu S."/>
            <person name="Liu X."/>
            <person name="Zhang Y."/>
            <person name="Hong G."/>
            <person name="Han B."/>
            <person name="Choisne N."/>
            <person name="Demange N."/>
            <person name="Orjeda G."/>
            <person name="Samain S."/>
            <person name="Cattolico L."/>
            <person name="Pelletier E."/>
            <person name="Couloux A."/>
            <person name="Segurens B."/>
            <person name="Wincker P."/>
            <person name="D'Hont A."/>
            <person name="Scarpelli C."/>
            <person name="Weissenbach J."/>
            <person name="Salanoubat M."/>
            <person name="Quetier F."/>
            <person name="Yu Y."/>
            <person name="Kim H.R."/>
            <person name="Rambo T."/>
            <person name="Currie J."/>
            <person name="Collura K."/>
            <person name="Luo M."/>
            <person name="Yang T."/>
            <person name="Ammiraju J.S.S."/>
            <person name="Engler F."/>
            <person name="Soderlund C."/>
            <person name="Wing R.A."/>
            <person name="Palmer L.E."/>
            <person name="de la Bastide M."/>
            <person name="Spiegel L."/>
            <person name="Nascimento L."/>
            <person name="Zutavern T."/>
            <person name="O'Shaughnessy A."/>
            <person name="Dike S."/>
            <person name="Dedhia N."/>
            <person name="Preston R."/>
            <person name="Balija V."/>
            <person name="McCombie W.R."/>
            <person name="Chow T."/>
            <person name="Chen H."/>
            <person name="Chung M."/>
            <person name="Chen C."/>
            <person name="Shaw J."/>
            <person name="Wu H."/>
            <person name="Hsiao K."/>
            <person name="Chao Y."/>
            <person name="Chu M."/>
            <person name="Cheng C."/>
            <person name="Hour A."/>
            <person name="Lee P."/>
            <person name="Lin S."/>
            <person name="Lin Y."/>
            <person name="Liou J."/>
            <person name="Liu S."/>
            <person name="Hsing Y."/>
            <person name="Raghuvanshi S."/>
            <person name="Mohanty A."/>
            <person name="Bharti A.K."/>
            <person name="Gaur A."/>
            <person name="Gupta V."/>
            <person name="Kumar D."/>
            <person name="Ravi V."/>
            <person name="Vij S."/>
            <person name="Kapur A."/>
            <person name="Khurana P."/>
            <person name="Khurana P."/>
            <person name="Khurana J.P."/>
            <person name="Tyagi A.K."/>
            <person name="Gaikwad K."/>
            <person name="Singh A."/>
            <person name="Dalal V."/>
            <person name="Srivastava S."/>
            <person name="Dixit A."/>
            <person name="Pal A.K."/>
            <person name="Ghazi I.A."/>
            <person name="Yadav M."/>
            <person name="Pandit A."/>
            <person name="Bhargava A."/>
            <person name="Sureshbabu K."/>
            <person name="Batra K."/>
            <person name="Sharma T.R."/>
            <person name="Mohapatra T."/>
            <person name="Singh N.K."/>
            <person name="Messing J."/>
            <person name="Nelson A.B."/>
            <person name="Fuks G."/>
            <person name="Kavchok S."/>
            <person name="Keizer G."/>
            <person name="Linton E."/>
            <person name="Llaca V."/>
            <person name="Song R."/>
            <person name="Tanyolac B."/>
            <person name="Young S."/>
            <person name="Ho-Il K."/>
            <person name="Hahn J.H."/>
            <person name="Sangsakoo G."/>
            <person name="Vanavichit A."/>
            <person name="de Mattos Luiz.A.T."/>
            <person name="Zimmer P.D."/>
            <person name="Malone G."/>
            <person name="Dellagostin O."/>
            <person name="de Oliveira A.C."/>
            <person name="Bevan M."/>
            <person name="Bancroft I."/>
            <person name="Minx P."/>
            <person name="Cordum H."/>
            <person name="Wilson R."/>
            <person name="Cheng Z."/>
            <person name="Jin W."/>
            <person name="Jiang J."/>
            <person name="Leong S.A."/>
            <person name="Iwama H."/>
            <person name="Gojobori T."/>
            <person name="Itoh T."/>
            <person name="Niimura Y."/>
            <person name="Fujii Y."/>
            <person name="Habara T."/>
            <person name="Sakai H."/>
            <person name="Sato Y."/>
            <person name="Wilson G."/>
            <person name="Kumar K."/>
            <person name="McCouch S."/>
            <person name="Juretic N."/>
            <person name="Hoen D."/>
            <person name="Wright S."/>
            <person name="Bruskiewich R."/>
            <person name="Bureau T."/>
            <person name="Miyao A."/>
            <person name="Hirochika H."/>
            <person name="Nishikawa T."/>
            <person name="Kadowaki K."/>
            <person name="Sugiura M."/>
            <person name="Burr B."/>
            <person name="Sasaki T."/>
        </authorList>
    </citation>
    <scope>NUCLEOTIDE SEQUENCE [LARGE SCALE GENOMIC DNA]</scope>
    <source>
        <strain evidence="12">cv. Nipponbare</strain>
    </source>
</reference>
<dbReference type="PANTHER" id="PTHR48006">
    <property type="entry name" value="LEUCINE-RICH REPEAT-CONTAINING PROTEIN DDB_G0281931-RELATED"/>
    <property type="match status" value="1"/>
</dbReference>
<dbReference type="SUPFAM" id="SSF52058">
    <property type="entry name" value="L domain-like"/>
    <property type="match status" value="1"/>
</dbReference>
<feature type="domain" description="Disease resistance R13L4/SHOC-2-like LRR" evidence="10">
    <location>
        <begin position="128"/>
        <end position="237"/>
    </location>
</feature>
<evidence type="ECO:0000259" key="10">
    <source>
        <dbReference type="Pfam" id="PF23598"/>
    </source>
</evidence>
<protein>
    <recommendedName>
        <fullName evidence="1">non-specific serine/threonine protein kinase</fullName>
        <ecNumber evidence="1">2.7.11.1</ecNumber>
    </recommendedName>
</protein>
<keyword evidence="4" id="KW-0732">Signal</keyword>
<keyword evidence="3" id="KW-0808">Transferase</keyword>
<evidence type="ECO:0000256" key="6">
    <source>
        <dbReference type="ARBA" id="ARBA00022741"/>
    </source>
</evidence>
<keyword evidence="6" id="KW-0547">Nucleotide-binding</keyword>
<feature type="non-terminal residue" evidence="11">
    <location>
        <position position="1"/>
    </location>
</feature>
<dbReference type="KEGG" id="dosa:Os05g0261700"/>
<feature type="domain" description="Malectin" evidence="9">
    <location>
        <begin position="391"/>
        <end position="486"/>
    </location>
</feature>
<keyword evidence="7" id="KW-0067">ATP-binding</keyword>
<keyword evidence="2" id="KW-0597">Phosphoprotein</keyword>
<gene>
    <name evidence="11" type="ordered locus">Os05g0261700</name>
</gene>
<dbReference type="InterPro" id="IPR032675">
    <property type="entry name" value="LRR_dom_sf"/>
</dbReference>
<evidence type="ECO:0000256" key="5">
    <source>
        <dbReference type="ARBA" id="ARBA00022737"/>
    </source>
</evidence>
<dbReference type="Pfam" id="PF00560">
    <property type="entry name" value="LRR_1"/>
    <property type="match status" value="4"/>
</dbReference>
<evidence type="ECO:0000256" key="7">
    <source>
        <dbReference type="ARBA" id="ARBA00022840"/>
    </source>
</evidence>
<name>A0A0P0WK06_ORYSJ</name>
<dbReference type="Gene3D" id="2.60.120.430">
    <property type="entry name" value="Galactose-binding lectin"/>
    <property type="match status" value="1"/>
</dbReference>
<dbReference type="Gene3D" id="3.80.10.10">
    <property type="entry name" value="Ribonuclease Inhibitor"/>
    <property type="match status" value="2"/>
</dbReference>
<dbReference type="InterPro" id="IPR051824">
    <property type="entry name" value="LRR_Rcpt-Like_S/T_Kinase"/>
</dbReference>
<dbReference type="Gramene" id="Os05t0261700-02">
    <property type="protein sequence ID" value="Os05t0261700-02"/>
    <property type="gene ID" value="Os05g0261700"/>
</dbReference>
<dbReference type="PANTHER" id="PTHR48006:SF97">
    <property type="entry name" value="OS04G0291900 PROTEIN"/>
    <property type="match status" value="1"/>
</dbReference>
<keyword evidence="8" id="KW-0325">Glycoprotein</keyword>
<sequence>INHAAAALNTILGRWGKKASPEWNISGELCSGFAADKTDWDNYRDINPFIKCDCTFNNNTLCHITRLRVTYLDVVGQIPAELQNLTHLVDLNLFRNYLTGPIPSFIGKFTSMQYLSLSFNPLSGLLPKELGNLTNLLSLGISSDNFTGSLPEELGNLTKLQQLYFDSSGFSGPFPSSFSKLQNLKFLSASDNVFKGKIPAYLGTMTNLEDIAFHGNSFEGPVPESLSNLTKLTRLWIGDIINGVSPLAFISNMASLSTLILRNCKISSDLGAVEFSMFKQLKLLDLSFNNITGEVPQSILNLGNLNSLFLGNNSLTGKLPDGISSSLKVIDFSYNQLTGSIPSWARQNNLQLNLVANNFLLDTTSESTLPWGINCLQQDTPCFRGSPEYYSFAVDCGSNASIRGSDDTIYEADPTNLGAATYYVTGQTRWGVSSVGNAIDAKNIIYSSQPFQNVVDSELFETARMSSSSLRYYGLGLENGNYTVLL</sequence>
<dbReference type="InterPro" id="IPR021720">
    <property type="entry name" value="Malectin_dom"/>
</dbReference>
<dbReference type="Proteomes" id="UP000000763">
    <property type="component" value="Chromosome 5"/>
</dbReference>
<reference evidence="12" key="2">
    <citation type="journal article" date="2008" name="Nucleic Acids Res.">
        <title>The rice annotation project database (RAP-DB): 2008 update.</title>
        <authorList>
            <consortium name="The rice annotation project (RAP)"/>
        </authorList>
    </citation>
    <scope>GENOME REANNOTATION</scope>
    <source>
        <strain evidence="12">cv. Nipponbare</strain>
    </source>
</reference>
<evidence type="ECO:0000256" key="4">
    <source>
        <dbReference type="ARBA" id="ARBA00022729"/>
    </source>
</evidence>
<evidence type="ECO:0000313" key="11">
    <source>
        <dbReference type="EMBL" id="BAF16955.1"/>
    </source>
</evidence>
<dbReference type="FunFam" id="3.80.10.10:FF:000766">
    <property type="entry name" value="Os05g0263100 protein"/>
    <property type="match status" value="1"/>
</dbReference>
<dbReference type="EMBL" id="AP008211">
    <property type="protein sequence ID" value="BAF16955.1"/>
    <property type="molecule type" value="Genomic_DNA"/>
</dbReference>
<dbReference type="GO" id="GO:0005524">
    <property type="term" value="F:ATP binding"/>
    <property type="evidence" value="ECO:0007669"/>
    <property type="project" value="UniProtKB-KW"/>
</dbReference>
<dbReference type="GO" id="GO:0004674">
    <property type="term" value="F:protein serine/threonine kinase activity"/>
    <property type="evidence" value="ECO:0007669"/>
    <property type="project" value="UniProtKB-EC"/>
</dbReference>
<organism evidence="11 12">
    <name type="scientific">Oryza sativa subsp. japonica</name>
    <name type="common">Rice</name>
    <dbReference type="NCBI Taxonomy" id="39947"/>
    <lineage>
        <taxon>Eukaryota</taxon>
        <taxon>Viridiplantae</taxon>
        <taxon>Streptophyta</taxon>
        <taxon>Embryophyta</taxon>
        <taxon>Tracheophyta</taxon>
        <taxon>Spermatophyta</taxon>
        <taxon>Magnoliopsida</taxon>
        <taxon>Liliopsida</taxon>
        <taxon>Poales</taxon>
        <taxon>Poaceae</taxon>
        <taxon>BOP clade</taxon>
        <taxon>Oryzoideae</taxon>
        <taxon>Oryzeae</taxon>
        <taxon>Oryzinae</taxon>
        <taxon>Oryza</taxon>
        <taxon>Oryza sativa</taxon>
    </lineage>
</organism>
<evidence type="ECO:0000256" key="3">
    <source>
        <dbReference type="ARBA" id="ARBA00022679"/>
    </source>
</evidence>
<dbReference type="Pfam" id="PF23598">
    <property type="entry name" value="LRR_14"/>
    <property type="match status" value="1"/>
</dbReference>
<dbReference type="OMA" id="INREYLH"/>
<dbReference type="InterPro" id="IPR001611">
    <property type="entry name" value="Leu-rich_rpt"/>
</dbReference>
<dbReference type="InterPro" id="IPR055414">
    <property type="entry name" value="LRR_R13L4/SHOC2-like"/>
</dbReference>
<keyword evidence="5" id="KW-0677">Repeat</keyword>
<evidence type="ECO:0000256" key="1">
    <source>
        <dbReference type="ARBA" id="ARBA00012513"/>
    </source>
</evidence>
<dbReference type="EC" id="2.7.11.1" evidence="1"/>
<accession>A0A0P0WK06</accession>
<evidence type="ECO:0000313" key="12">
    <source>
        <dbReference type="Proteomes" id="UP000000763"/>
    </source>
</evidence>
<dbReference type="AlphaFoldDB" id="A0A0P0WK06"/>
<dbReference type="Pfam" id="PF11721">
    <property type="entry name" value="Malectin"/>
    <property type="match status" value="1"/>
</dbReference>
<evidence type="ECO:0000256" key="8">
    <source>
        <dbReference type="ARBA" id="ARBA00023180"/>
    </source>
</evidence>
<evidence type="ECO:0000256" key="2">
    <source>
        <dbReference type="ARBA" id="ARBA00022553"/>
    </source>
</evidence>
<feature type="non-terminal residue" evidence="11">
    <location>
        <position position="486"/>
    </location>
</feature>
<evidence type="ECO:0000259" key="9">
    <source>
        <dbReference type="Pfam" id="PF11721"/>
    </source>
</evidence>
<dbReference type="FunFam" id="3.80.10.10:FF:000298">
    <property type="entry name" value="Putative LRR receptor-like serine/threonine-protein kinase"/>
    <property type="match status" value="1"/>
</dbReference>